<evidence type="ECO:0000313" key="2">
    <source>
        <dbReference type="Proteomes" id="UP000887159"/>
    </source>
</evidence>
<dbReference type="AlphaFoldDB" id="A0A8X6R6T4"/>
<dbReference type="Proteomes" id="UP000887159">
    <property type="component" value="Unassembled WGS sequence"/>
</dbReference>
<reference evidence="1" key="1">
    <citation type="submission" date="2020-08" db="EMBL/GenBank/DDBJ databases">
        <title>Multicomponent nature underlies the extraordinary mechanical properties of spider dragline silk.</title>
        <authorList>
            <person name="Kono N."/>
            <person name="Nakamura H."/>
            <person name="Mori M."/>
            <person name="Yoshida Y."/>
            <person name="Ohtoshi R."/>
            <person name="Malay A.D."/>
            <person name="Moran D.A.P."/>
            <person name="Tomita M."/>
            <person name="Numata K."/>
            <person name="Arakawa K."/>
        </authorList>
    </citation>
    <scope>NUCLEOTIDE SEQUENCE</scope>
</reference>
<evidence type="ECO:0000313" key="1">
    <source>
        <dbReference type="EMBL" id="GFX89180.1"/>
    </source>
</evidence>
<proteinExistence type="predicted"/>
<gene>
    <name evidence="1" type="ORF">TNCV_20761</name>
</gene>
<name>A0A8X6R6T4_TRICX</name>
<organism evidence="1 2">
    <name type="scientific">Trichonephila clavipes</name>
    <name type="common">Golden silk orbweaver</name>
    <name type="synonym">Nephila clavipes</name>
    <dbReference type="NCBI Taxonomy" id="2585209"/>
    <lineage>
        <taxon>Eukaryota</taxon>
        <taxon>Metazoa</taxon>
        <taxon>Ecdysozoa</taxon>
        <taxon>Arthropoda</taxon>
        <taxon>Chelicerata</taxon>
        <taxon>Arachnida</taxon>
        <taxon>Araneae</taxon>
        <taxon>Araneomorphae</taxon>
        <taxon>Entelegynae</taxon>
        <taxon>Araneoidea</taxon>
        <taxon>Nephilidae</taxon>
        <taxon>Trichonephila</taxon>
    </lineage>
</organism>
<protein>
    <submittedName>
        <fullName evidence="1">Uncharacterized protein</fullName>
    </submittedName>
</protein>
<keyword evidence="2" id="KW-1185">Reference proteome</keyword>
<accession>A0A8X6R6T4</accession>
<sequence>MSVQRFLKLEEALELLNGLDLDENDIGIAVLPDASELIDEDEGDENEVNTSKIIVKDIPGSLDVRSGDSFHAEQPTSASALTIIHLWEMILENIPPVLIGFKSGKFSRQSSTFI</sequence>
<dbReference type="EMBL" id="BMAU01021068">
    <property type="protein sequence ID" value="GFX89180.1"/>
    <property type="molecule type" value="Genomic_DNA"/>
</dbReference>
<comment type="caution">
    <text evidence="1">The sequence shown here is derived from an EMBL/GenBank/DDBJ whole genome shotgun (WGS) entry which is preliminary data.</text>
</comment>